<name>A0A0F7SG98_PHARH</name>
<dbReference type="PANTHER" id="PTHR13149:SF0">
    <property type="entry name" value="VACUOLAR PROTEIN-SORTING-ASSOCIATED PROTEIN 25"/>
    <property type="match status" value="1"/>
</dbReference>
<organism evidence="5">
    <name type="scientific">Phaffia rhodozyma</name>
    <name type="common">Yeast</name>
    <name type="synonym">Xanthophyllomyces dendrorhous</name>
    <dbReference type="NCBI Taxonomy" id="264483"/>
    <lineage>
        <taxon>Eukaryota</taxon>
        <taxon>Fungi</taxon>
        <taxon>Dikarya</taxon>
        <taxon>Basidiomycota</taxon>
        <taxon>Agaricomycotina</taxon>
        <taxon>Tremellomycetes</taxon>
        <taxon>Cystofilobasidiales</taxon>
        <taxon>Mrakiaceae</taxon>
        <taxon>Phaffia</taxon>
    </lineage>
</organism>
<evidence type="ECO:0000256" key="4">
    <source>
        <dbReference type="SAM" id="MobiDB-lite"/>
    </source>
</evidence>
<accession>A0A0F7SG98</accession>
<dbReference type="EMBL" id="LN483116">
    <property type="protein sequence ID" value="CDZ96274.1"/>
    <property type="molecule type" value="Genomic_DNA"/>
</dbReference>
<evidence type="ECO:0000313" key="5">
    <source>
        <dbReference type="EMBL" id="CDZ96274.1"/>
    </source>
</evidence>
<dbReference type="PANTHER" id="PTHR13149">
    <property type="entry name" value="VACUOLAR PROTEIN SORTING-ASSOCIATED PROTEIN VPS25"/>
    <property type="match status" value="1"/>
</dbReference>
<dbReference type="GO" id="GO:0043328">
    <property type="term" value="P:protein transport to vacuole involved in ubiquitin-dependent protein catabolic process via the multivesicular body sorting pathway"/>
    <property type="evidence" value="ECO:0007669"/>
    <property type="project" value="TreeGrafter"/>
</dbReference>
<evidence type="ECO:0000256" key="2">
    <source>
        <dbReference type="ARBA" id="ARBA00022448"/>
    </source>
</evidence>
<dbReference type="SUPFAM" id="SSF46785">
    <property type="entry name" value="Winged helix' DNA-binding domain"/>
    <property type="match status" value="2"/>
</dbReference>
<feature type="region of interest" description="Disordered" evidence="4">
    <location>
        <begin position="1"/>
        <end position="34"/>
    </location>
</feature>
<comment type="similarity">
    <text evidence="1">Belongs to the VPS25 family.</text>
</comment>
<protein>
    <submittedName>
        <fullName evidence="5">Uncharacterized conserved protein</fullName>
    </submittedName>
</protein>
<feature type="compositionally biased region" description="Polar residues" evidence="4">
    <location>
        <begin position="1"/>
        <end position="30"/>
    </location>
</feature>
<dbReference type="GO" id="GO:0005198">
    <property type="term" value="F:structural molecule activity"/>
    <property type="evidence" value="ECO:0007669"/>
    <property type="project" value="TreeGrafter"/>
</dbReference>
<dbReference type="Gene3D" id="1.10.10.570">
    <property type="entry name" value="Winged helix' DNA-binding domain. Chain C. Domain 1"/>
    <property type="match status" value="1"/>
</dbReference>
<dbReference type="InterPro" id="IPR014041">
    <property type="entry name" value="ESCRT-II_cplx_Vps25-sub_N"/>
</dbReference>
<dbReference type="Pfam" id="PF05871">
    <property type="entry name" value="ESCRT-II"/>
    <property type="match status" value="1"/>
</dbReference>
<keyword evidence="2" id="KW-0813">Transport</keyword>
<dbReference type="InterPro" id="IPR008570">
    <property type="entry name" value="ESCRT-II_cplx_Vps25-sub"/>
</dbReference>
<reference evidence="5" key="1">
    <citation type="submission" date="2014-08" db="EMBL/GenBank/DDBJ databases">
        <authorList>
            <person name="Sharma Rahul"/>
            <person name="Thines Marco"/>
        </authorList>
    </citation>
    <scope>NUCLEOTIDE SEQUENCE</scope>
</reference>
<dbReference type="AlphaFoldDB" id="A0A0F7SG98"/>
<dbReference type="InterPro" id="IPR036388">
    <property type="entry name" value="WH-like_DNA-bd_sf"/>
</dbReference>
<keyword evidence="3" id="KW-0653">Protein transport</keyword>
<evidence type="ECO:0000256" key="3">
    <source>
        <dbReference type="ARBA" id="ARBA00022927"/>
    </source>
</evidence>
<sequence>MLATNTHSSGLTTAQTSTPTSQVNSSTHPTAPSGLSAWTSSSGYVFPPIWSFPPFFTQQPNPETCQHQTNLWTNLILSWARFHRVFEIAVDGGSISTGTSIGAELNGVGENAGVGTATRTGTRTGGRVGVWENERIKRKVGRDFARVLMDALVRNGQASVISPVQTSKTSREHPTAVLLYWLKPDEWASILYSWIVATGQTKSILTFYDLQSSETGSPVHDLPLPLLRSALQILIKQNKAQVFKSTGEDGETDGEGVKFV</sequence>
<dbReference type="Gene3D" id="1.10.10.10">
    <property type="entry name" value="Winged helix-like DNA-binding domain superfamily/Winged helix DNA-binding domain"/>
    <property type="match status" value="1"/>
</dbReference>
<proteinExistence type="inferred from homology"/>
<dbReference type="GO" id="GO:0000814">
    <property type="term" value="C:ESCRT II complex"/>
    <property type="evidence" value="ECO:0007669"/>
    <property type="project" value="InterPro"/>
</dbReference>
<dbReference type="GO" id="GO:0042803">
    <property type="term" value="F:protein homodimerization activity"/>
    <property type="evidence" value="ECO:0007669"/>
    <property type="project" value="TreeGrafter"/>
</dbReference>
<dbReference type="InterPro" id="IPR036390">
    <property type="entry name" value="WH_DNA-bd_sf"/>
</dbReference>
<evidence type="ECO:0000256" key="1">
    <source>
        <dbReference type="ARBA" id="ARBA00009674"/>
    </source>
</evidence>